<reference evidence="1" key="2">
    <citation type="submission" date="2017-10" db="EMBL/GenBank/DDBJ databases">
        <title>Ladona fulva Genome sequencing and assembly.</title>
        <authorList>
            <person name="Murali S."/>
            <person name="Richards S."/>
            <person name="Bandaranaike D."/>
            <person name="Bellair M."/>
            <person name="Blankenburg K."/>
            <person name="Chao H."/>
            <person name="Dinh H."/>
            <person name="Doddapaneni H."/>
            <person name="Dugan-Rocha S."/>
            <person name="Elkadiri S."/>
            <person name="Gnanaolivu R."/>
            <person name="Hernandez B."/>
            <person name="Skinner E."/>
            <person name="Javaid M."/>
            <person name="Lee S."/>
            <person name="Li M."/>
            <person name="Ming W."/>
            <person name="Munidasa M."/>
            <person name="Muniz J."/>
            <person name="Nguyen L."/>
            <person name="Hughes D."/>
            <person name="Osuji N."/>
            <person name="Pu L.-L."/>
            <person name="Puazo M."/>
            <person name="Qu C."/>
            <person name="Quiroz J."/>
            <person name="Raj R."/>
            <person name="Weissenberger G."/>
            <person name="Xin Y."/>
            <person name="Zou X."/>
            <person name="Han Y."/>
            <person name="Worley K."/>
            <person name="Muzny D."/>
            <person name="Gibbs R."/>
        </authorList>
    </citation>
    <scope>NUCLEOTIDE SEQUENCE</scope>
    <source>
        <strain evidence="1">Sampled in the wild</strain>
    </source>
</reference>
<evidence type="ECO:0000313" key="1">
    <source>
        <dbReference type="EMBL" id="KAG8231385.1"/>
    </source>
</evidence>
<protein>
    <submittedName>
        <fullName evidence="1">Uncharacterized protein</fullName>
    </submittedName>
</protein>
<evidence type="ECO:0000313" key="2">
    <source>
        <dbReference type="Proteomes" id="UP000792457"/>
    </source>
</evidence>
<keyword evidence="2" id="KW-1185">Reference proteome</keyword>
<sequence length="66" mass="7870">MPADEELSGVLSRRQAINEALDEGKDVRPKFKVVNVYTEFSEFTRKQIKEYEKTFNSVLFRRWRVS</sequence>
<name>A0A8K0KAJ5_LADFU</name>
<dbReference type="EMBL" id="KZ308553">
    <property type="protein sequence ID" value="KAG8231385.1"/>
    <property type="molecule type" value="Genomic_DNA"/>
</dbReference>
<reference evidence="1" key="1">
    <citation type="submission" date="2013-04" db="EMBL/GenBank/DDBJ databases">
        <authorList>
            <person name="Qu J."/>
            <person name="Murali S.C."/>
            <person name="Bandaranaike D."/>
            <person name="Bellair M."/>
            <person name="Blankenburg K."/>
            <person name="Chao H."/>
            <person name="Dinh H."/>
            <person name="Doddapaneni H."/>
            <person name="Downs B."/>
            <person name="Dugan-Rocha S."/>
            <person name="Elkadiri S."/>
            <person name="Gnanaolivu R.D."/>
            <person name="Hernandez B."/>
            <person name="Javaid M."/>
            <person name="Jayaseelan J.C."/>
            <person name="Lee S."/>
            <person name="Li M."/>
            <person name="Ming W."/>
            <person name="Munidasa M."/>
            <person name="Muniz J."/>
            <person name="Nguyen L."/>
            <person name="Ongeri F."/>
            <person name="Osuji N."/>
            <person name="Pu L.-L."/>
            <person name="Puazo M."/>
            <person name="Qu C."/>
            <person name="Quiroz J."/>
            <person name="Raj R."/>
            <person name="Weissenberger G."/>
            <person name="Xin Y."/>
            <person name="Zou X."/>
            <person name="Han Y."/>
            <person name="Richards S."/>
            <person name="Worley K."/>
            <person name="Muzny D."/>
            <person name="Gibbs R."/>
        </authorList>
    </citation>
    <scope>NUCLEOTIDE SEQUENCE</scope>
    <source>
        <strain evidence="1">Sampled in the wild</strain>
    </source>
</reference>
<gene>
    <name evidence="1" type="ORF">J437_LFUL008933</name>
</gene>
<proteinExistence type="predicted"/>
<dbReference type="Proteomes" id="UP000792457">
    <property type="component" value="Unassembled WGS sequence"/>
</dbReference>
<accession>A0A8K0KAJ5</accession>
<dbReference type="AlphaFoldDB" id="A0A8K0KAJ5"/>
<comment type="caution">
    <text evidence="1">The sequence shown here is derived from an EMBL/GenBank/DDBJ whole genome shotgun (WGS) entry which is preliminary data.</text>
</comment>
<dbReference type="OrthoDB" id="6572480at2759"/>
<organism evidence="1 2">
    <name type="scientific">Ladona fulva</name>
    <name type="common">Scarce chaser dragonfly</name>
    <name type="synonym">Libellula fulva</name>
    <dbReference type="NCBI Taxonomy" id="123851"/>
    <lineage>
        <taxon>Eukaryota</taxon>
        <taxon>Metazoa</taxon>
        <taxon>Ecdysozoa</taxon>
        <taxon>Arthropoda</taxon>
        <taxon>Hexapoda</taxon>
        <taxon>Insecta</taxon>
        <taxon>Pterygota</taxon>
        <taxon>Palaeoptera</taxon>
        <taxon>Odonata</taxon>
        <taxon>Epiprocta</taxon>
        <taxon>Anisoptera</taxon>
        <taxon>Libelluloidea</taxon>
        <taxon>Libellulidae</taxon>
        <taxon>Ladona</taxon>
    </lineage>
</organism>